<organism evidence="4 5">
    <name type="scientific">Clostridium frigidicarnis</name>
    <dbReference type="NCBI Taxonomy" id="84698"/>
    <lineage>
        <taxon>Bacteria</taxon>
        <taxon>Bacillati</taxon>
        <taxon>Bacillota</taxon>
        <taxon>Clostridia</taxon>
        <taxon>Eubacteriales</taxon>
        <taxon>Clostridiaceae</taxon>
        <taxon>Clostridium</taxon>
    </lineage>
</organism>
<sequence>MKDTQKRFLGAVLAASSVAGIVAPSVTAMATVVDDESKATAEDLKAVIAEYTTKLEANPIFANYHRVQYAAERLAQYDKVASQEALVNIGGYADKVFTEEVKTIVDKMDGFASSKSMATYDELVTKDIKAMENKENAEYLMGRLDVWGKAIVFEVDPNYVVATDAIIKVADLRKAGKLDEAQKQVDVAKKAIKEIKTYAVNGAYLEASLKVEIDAIENEIAKQDLHVTSVVAKNGREIEVKFNKAVSKDSAEKVENYEFASANSDAKTIDADEAELQDDNKTVKLTLKDNLTLNNKTNAKYLVKVHDVVTDNDKNMDDFSEIIALFDNVKPEVTGLEYTDSDTVRINFSEPINAADGAAASSAVKVKLNGATVSVKSSAFKLDDDKMYLELSKSAANLEKDKTYSIEIDGLTDYAANSLTKFTGDITFKKDDVDPEVEKIETLSPTDFKVTFSEKIKLQRATEKDEEKNVLSKGFSVKVDGKDAENIEIKDNEKLKDADDKTFTVKIKDANFKEGNHTVTIYGFTDLSDNKGESVTEEVNFEKSHPVLENTTPEYKTMSIKDKDGKIVSHKFAVYTFDRDVEVSNKDVTVKHVDSDGVTKEDPATLHDSKELSSLESYEIAVDINNLEEAKYNFDLEKVNVVDVYGQDVEKINLQFTKSANGSKAEVAGFVKNNQEGTDQSKKNKVVVKFNEDLTTSALDASKYTVDGIQAFEKAELKGDKKTLELTLKDGVIKTSGQKVLAVTGVNGVKDFNDNVIKGTKIEFVENERPVIDKAEVISYNTVKLTMSEVVNDFKGKPLEVKINGNKVKEDVTVTGKGTDTLVIKLHSADELRNSSDKVTIDVLEADTTNSIADKEGNNAEKTTINAEVNFDSLLADAIKKVEAYEDGTGTLDDAQKAVDDLKDGSADKINLQARIDAKKGEAAEAEKTKAKEELNAAIITATDAMNDVSVTEGVVAGNTIVGSKATLDTAIKVAKAAVDDKDSTTKDLTEAKTTLKTAVDTFKAAKVVAITGLNDITITGTASDESNTIGLADVTKTVVTSSKTEFATVELSGKNVKVTGVAAGTSTITVEVKDANGHVIEVGSFVVTVS</sequence>
<dbReference type="RefSeq" id="WP_090038666.1">
    <property type="nucleotide sequence ID" value="NZ_FOKI01000003.1"/>
</dbReference>
<accession>A0A1I0VY01</accession>
<dbReference type="OrthoDB" id="2077808at2"/>
<evidence type="ECO:0000256" key="1">
    <source>
        <dbReference type="ARBA" id="ARBA00022729"/>
    </source>
</evidence>
<keyword evidence="1 3" id="KW-0732">Signal</keyword>
<evidence type="ECO:0000313" key="4">
    <source>
        <dbReference type="EMBL" id="SFA81231.1"/>
    </source>
</evidence>
<proteinExistence type="predicted"/>
<dbReference type="EMBL" id="FOKI01000003">
    <property type="protein sequence ID" value="SFA81231.1"/>
    <property type="molecule type" value="Genomic_DNA"/>
</dbReference>
<dbReference type="Proteomes" id="UP000198619">
    <property type="component" value="Unassembled WGS sequence"/>
</dbReference>
<name>A0A1I0VY01_9CLOT</name>
<reference evidence="4 5" key="1">
    <citation type="submission" date="2016-10" db="EMBL/GenBank/DDBJ databases">
        <authorList>
            <person name="de Groot N.N."/>
        </authorList>
    </citation>
    <scope>NUCLEOTIDE SEQUENCE [LARGE SCALE GENOMIC DNA]</scope>
    <source>
        <strain evidence="4 5">DSM 12271</strain>
    </source>
</reference>
<evidence type="ECO:0000256" key="2">
    <source>
        <dbReference type="SAM" id="Coils"/>
    </source>
</evidence>
<evidence type="ECO:0000313" key="5">
    <source>
        <dbReference type="Proteomes" id="UP000198619"/>
    </source>
</evidence>
<feature type="chain" id="PRO_5011611899" description="Ig-like domain (Group 3)" evidence="3">
    <location>
        <begin position="31"/>
        <end position="1091"/>
    </location>
</feature>
<evidence type="ECO:0008006" key="6">
    <source>
        <dbReference type="Google" id="ProtNLM"/>
    </source>
</evidence>
<keyword evidence="2" id="KW-0175">Coiled coil</keyword>
<dbReference type="AlphaFoldDB" id="A0A1I0VY01"/>
<dbReference type="Gene3D" id="2.60.40.1220">
    <property type="match status" value="4"/>
</dbReference>
<feature type="coiled-coil region" evidence="2">
    <location>
        <begin position="909"/>
        <end position="936"/>
    </location>
</feature>
<protein>
    <recommendedName>
        <fullName evidence="6">Ig-like domain (Group 3)</fullName>
    </recommendedName>
</protein>
<gene>
    <name evidence="4" type="ORF">SAMN04488528_1003115</name>
</gene>
<dbReference type="STRING" id="84698.SAMN04488528_1003115"/>
<dbReference type="InterPro" id="IPR014755">
    <property type="entry name" value="Cu-Rt/internalin_Ig-like"/>
</dbReference>
<keyword evidence="5" id="KW-1185">Reference proteome</keyword>
<evidence type="ECO:0000256" key="3">
    <source>
        <dbReference type="SAM" id="SignalP"/>
    </source>
</evidence>
<feature type="signal peptide" evidence="3">
    <location>
        <begin position="1"/>
        <end position="30"/>
    </location>
</feature>
<dbReference type="Gene3D" id="1.20.1270.90">
    <property type="entry name" value="AF1782-like"/>
    <property type="match status" value="1"/>
</dbReference>